<evidence type="ECO:0000256" key="1">
    <source>
        <dbReference type="ARBA" id="ARBA00003966"/>
    </source>
</evidence>
<evidence type="ECO:0000256" key="8">
    <source>
        <dbReference type="ARBA" id="ARBA00023027"/>
    </source>
</evidence>
<dbReference type="InterPro" id="IPR010097">
    <property type="entry name" value="Malate_DH_type1"/>
</dbReference>
<evidence type="ECO:0000256" key="12">
    <source>
        <dbReference type="RuleBase" id="RU003369"/>
    </source>
</evidence>
<name>A0ABM9NPE7_9GAMM</name>
<organism evidence="15 16">
    <name type="scientific">Candidatus Providencia siddallii</name>
    <dbReference type="NCBI Taxonomy" id="1715285"/>
    <lineage>
        <taxon>Bacteria</taxon>
        <taxon>Pseudomonadati</taxon>
        <taxon>Pseudomonadota</taxon>
        <taxon>Gammaproteobacteria</taxon>
        <taxon>Enterobacterales</taxon>
        <taxon>Morganellaceae</taxon>
        <taxon>Providencia</taxon>
    </lineage>
</organism>
<evidence type="ECO:0000313" key="15">
    <source>
        <dbReference type="EMBL" id="CAL1329360.1"/>
    </source>
</evidence>
<sequence length="312" mass="34058">MKVTILGAAGGIGQALSLLLKNKLPSNSELSLYDISPITPGIAMDLNHIPTNIKVTGFSNGNIKNALQNSNVVFISAGIPRKQNMNRNDLLYINSNIIKNLVKKIAEISPKAIICIITNPINITVVIAAETLKKAGVYDKKKLLGVTTLDIMRSNTFVSNLKNKNVKKIDVLVIGGHSSSTILPLLSQINKINFTKKEIILLTKQIKNAGNEVIKAKAGNCSATLSMGQAATRLCLSIIRGLYGEKNISECIYTESELGYSRFFAQPVIFGKNGIEKYLPIGKLSLFEEKILVEIIDSLKNDIKLGENFFKN</sequence>
<comment type="subunit">
    <text evidence="3">Homodimer.</text>
</comment>
<evidence type="ECO:0000256" key="2">
    <source>
        <dbReference type="ARBA" id="ARBA00008824"/>
    </source>
</evidence>
<dbReference type="EMBL" id="OZ034688">
    <property type="protein sequence ID" value="CAL1329360.1"/>
    <property type="molecule type" value="Genomic_DNA"/>
</dbReference>
<gene>
    <name evidence="15" type="primary">mdh</name>
    <name evidence="15" type="ORF">PRHACTZTBTEA_442</name>
</gene>
<dbReference type="RefSeq" id="WP_341764829.1">
    <property type="nucleotide sequence ID" value="NZ_OZ034688.1"/>
</dbReference>
<dbReference type="Gene3D" id="3.40.50.720">
    <property type="entry name" value="NAD(P)-binding Rossmann-like Domain"/>
    <property type="match status" value="1"/>
</dbReference>
<dbReference type="SUPFAM" id="SSF56327">
    <property type="entry name" value="LDH C-terminal domain-like"/>
    <property type="match status" value="1"/>
</dbReference>
<dbReference type="Pfam" id="PF00056">
    <property type="entry name" value="Ldh_1_N"/>
    <property type="match status" value="1"/>
</dbReference>
<evidence type="ECO:0000256" key="11">
    <source>
        <dbReference type="RuleBase" id="RU000422"/>
    </source>
</evidence>
<evidence type="ECO:0000256" key="3">
    <source>
        <dbReference type="ARBA" id="ARBA00011738"/>
    </source>
</evidence>
<evidence type="ECO:0000256" key="5">
    <source>
        <dbReference type="ARBA" id="ARBA00020382"/>
    </source>
</evidence>
<dbReference type="InterPro" id="IPR001236">
    <property type="entry name" value="Lactate/malate_DH_N"/>
</dbReference>
<dbReference type="PROSITE" id="PS00068">
    <property type="entry name" value="MDH"/>
    <property type="match status" value="1"/>
</dbReference>
<dbReference type="InterPro" id="IPR022383">
    <property type="entry name" value="Lactate/malate_DH_C"/>
</dbReference>
<comment type="function">
    <text evidence="1">Catalyzes the reversible oxidation of malate to oxaloacetate.</text>
</comment>
<evidence type="ECO:0000259" key="14">
    <source>
        <dbReference type="Pfam" id="PF02866"/>
    </source>
</evidence>
<dbReference type="InterPro" id="IPR001252">
    <property type="entry name" value="Malate_DH_AS"/>
</dbReference>
<dbReference type="Proteomes" id="UP001497533">
    <property type="component" value="Chromosome"/>
</dbReference>
<evidence type="ECO:0000313" key="16">
    <source>
        <dbReference type="Proteomes" id="UP001497533"/>
    </source>
</evidence>
<dbReference type="PANTHER" id="PTHR11540:SF16">
    <property type="entry name" value="MALATE DEHYDROGENASE, MITOCHONDRIAL"/>
    <property type="match status" value="1"/>
</dbReference>
<proteinExistence type="inferred from homology"/>
<evidence type="ECO:0000256" key="10">
    <source>
        <dbReference type="NCBIfam" id="TIGR01772"/>
    </source>
</evidence>
<dbReference type="InterPro" id="IPR001557">
    <property type="entry name" value="L-lactate/malate_DH"/>
</dbReference>
<evidence type="ECO:0000256" key="6">
    <source>
        <dbReference type="ARBA" id="ARBA00022532"/>
    </source>
</evidence>
<dbReference type="InterPro" id="IPR015955">
    <property type="entry name" value="Lactate_DH/Glyco_Ohase_4_C"/>
</dbReference>
<dbReference type="PIRSF" id="PIRSF000102">
    <property type="entry name" value="Lac_mal_DH"/>
    <property type="match status" value="1"/>
</dbReference>
<keyword evidence="16" id="KW-1185">Reference proteome</keyword>
<accession>A0ABM9NPE7</accession>
<dbReference type="Gene3D" id="3.90.110.10">
    <property type="entry name" value="Lactate dehydrogenase/glycoside hydrolase, family 4, C-terminal"/>
    <property type="match status" value="1"/>
</dbReference>
<comment type="similarity">
    <text evidence="2">Belongs to the LDH/MDH superfamily. MDH type 1 family.</text>
</comment>
<dbReference type="PANTHER" id="PTHR11540">
    <property type="entry name" value="MALATE AND LACTATE DEHYDROGENASE"/>
    <property type="match status" value="1"/>
</dbReference>
<evidence type="ECO:0000256" key="9">
    <source>
        <dbReference type="ARBA" id="ARBA00048313"/>
    </source>
</evidence>
<feature type="domain" description="Lactate/malate dehydrogenase C-terminal" evidence="14">
    <location>
        <begin position="147"/>
        <end position="309"/>
    </location>
</feature>
<keyword evidence="6 11" id="KW-0816">Tricarboxylic acid cycle</keyword>
<dbReference type="NCBIfam" id="TIGR01772">
    <property type="entry name" value="MDH_euk_gproteo"/>
    <property type="match status" value="1"/>
</dbReference>
<evidence type="ECO:0000259" key="13">
    <source>
        <dbReference type="Pfam" id="PF00056"/>
    </source>
</evidence>
<evidence type="ECO:0000256" key="4">
    <source>
        <dbReference type="ARBA" id="ARBA00012995"/>
    </source>
</evidence>
<dbReference type="Pfam" id="PF02866">
    <property type="entry name" value="Ldh_1_C"/>
    <property type="match status" value="1"/>
</dbReference>
<protein>
    <recommendedName>
        <fullName evidence="5 10">Malate dehydrogenase</fullName>
        <ecNumber evidence="4 10">1.1.1.37</ecNumber>
    </recommendedName>
</protein>
<reference evidence="15" key="1">
    <citation type="submission" date="2024-04" db="EMBL/GenBank/DDBJ databases">
        <authorList>
            <person name="Manzano-Marin A."/>
            <person name="Manzano-Marin A."/>
            <person name="Alejandro Manzano Marin A."/>
        </authorList>
    </citation>
    <scope>NUCLEOTIDE SEQUENCE [LARGE SCALE GENOMIC DNA]</scope>
    <source>
        <strain evidence="15">TABTEA</strain>
    </source>
</reference>
<dbReference type="InterPro" id="IPR036291">
    <property type="entry name" value="NAD(P)-bd_dom_sf"/>
</dbReference>
<dbReference type="EC" id="1.1.1.37" evidence="4 10"/>
<dbReference type="CDD" id="cd01337">
    <property type="entry name" value="MDH_glyoxysomal_mitochondrial"/>
    <property type="match status" value="1"/>
</dbReference>
<comment type="catalytic activity">
    <reaction evidence="9 11">
        <text>(S)-malate + NAD(+) = oxaloacetate + NADH + H(+)</text>
        <dbReference type="Rhea" id="RHEA:21432"/>
        <dbReference type="ChEBI" id="CHEBI:15378"/>
        <dbReference type="ChEBI" id="CHEBI:15589"/>
        <dbReference type="ChEBI" id="CHEBI:16452"/>
        <dbReference type="ChEBI" id="CHEBI:57540"/>
        <dbReference type="ChEBI" id="CHEBI:57945"/>
        <dbReference type="EC" id="1.1.1.37"/>
    </reaction>
</comment>
<evidence type="ECO:0000256" key="7">
    <source>
        <dbReference type="ARBA" id="ARBA00023002"/>
    </source>
</evidence>
<dbReference type="GO" id="GO:0030060">
    <property type="term" value="F:L-malate dehydrogenase (NAD+) activity"/>
    <property type="evidence" value="ECO:0007669"/>
    <property type="project" value="UniProtKB-EC"/>
</dbReference>
<feature type="domain" description="Lactate/malate dehydrogenase N-terminal" evidence="13">
    <location>
        <begin position="1"/>
        <end position="145"/>
    </location>
</feature>
<keyword evidence="7 12" id="KW-0560">Oxidoreductase</keyword>
<keyword evidence="8 11" id="KW-0520">NAD</keyword>
<dbReference type="SUPFAM" id="SSF51735">
    <property type="entry name" value="NAD(P)-binding Rossmann-fold domains"/>
    <property type="match status" value="1"/>
</dbReference>